<keyword evidence="2" id="KW-1185">Reference proteome</keyword>
<gene>
    <name evidence="1" type="ORF">HWQ67_01150</name>
</gene>
<name>A0ABS6RV02_9BACT</name>
<organism evidence="1 2">
    <name type="scientific">Candidatus Magnetobacterium casense</name>
    <dbReference type="NCBI Taxonomy" id="1455061"/>
    <lineage>
        <taxon>Bacteria</taxon>
        <taxon>Pseudomonadati</taxon>
        <taxon>Nitrospirota</taxon>
        <taxon>Thermodesulfovibrionia</taxon>
        <taxon>Thermodesulfovibrionales</taxon>
        <taxon>Candidatus Magnetobacteriaceae</taxon>
        <taxon>Candidatus Magnetobacterium</taxon>
    </lineage>
</organism>
<comment type="caution">
    <text evidence="1">The sequence shown here is derived from an EMBL/GenBank/DDBJ whole genome shotgun (WGS) entry which is preliminary data.</text>
</comment>
<sequence length="118" mass="13228">MKRQKTVTVNGKDIIVNELTVKDVINLMESAKAGKNLLVLFQEMLPTITTATFQDIEGLAFSELHELFGAFKEVNADFLALCEQLKLTEMLKVLKESVLAQMQNGLRTQLVSSLRQDT</sequence>
<evidence type="ECO:0000313" key="2">
    <source>
        <dbReference type="Proteomes" id="UP001196980"/>
    </source>
</evidence>
<proteinExistence type="predicted"/>
<dbReference type="EMBL" id="JABXWD010000010">
    <property type="protein sequence ID" value="MBV6340180.1"/>
    <property type="molecule type" value="Genomic_DNA"/>
</dbReference>
<reference evidence="1 2" key="1">
    <citation type="journal article" date="2020" name="J Geophys Res Biogeosci">
        <title>Magnetotaxis as an Adaptation to Enable Bacterial Shuttling of Microbial Sulfur and Sulfur Cycling Across Aquatic Oxic#Anoxic Interfaces.</title>
        <authorList>
            <person name="Li J."/>
            <person name="Liu P."/>
            <person name="Wang J."/>
            <person name="Roberts A.P."/>
            <person name="Pan Y."/>
        </authorList>
    </citation>
    <scope>NUCLEOTIDE SEQUENCE [LARGE SCALE GENOMIC DNA]</scope>
    <source>
        <strain evidence="1 2">MYR-1_YQ</strain>
    </source>
</reference>
<dbReference type="Proteomes" id="UP001196980">
    <property type="component" value="Unassembled WGS sequence"/>
</dbReference>
<evidence type="ECO:0000313" key="1">
    <source>
        <dbReference type="EMBL" id="MBV6340180.1"/>
    </source>
</evidence>
<protein>
    <submittedName>
        <fullName evidence="1">Uncharacterized protein</fullName>
    </submittedName>
</protein>
<accession>A0ABS6RV02</accession>
<dbReference type="RefSeq" id="WP_218250803.1">
    <property type="nucleotide sequence ID" value="NZ_JABXWD010000010.1"/>
</dbReference>